<dbReference type="RefSeq" id="WP_377801756.1">
    <property type="nucleotide sequence ID" value="NZ_JBHSLW010000097.1"/>
</dbReference>
<protein>
    <submittedName>
        <fullName evidence="1">Uncharacterized protein</fullName>
    </submittedName>
</protein>
<evidence type="ECO:0000313" key="1">
    <source>
        <dbReference type="EMBL" id="MFC5423686.1"/>
    </source>
</evidence>
<gene>
    <name evidence="1" type="ORF">ACFPOB_29570</name>
</gene>
<keyword evidence="2" id="KW-1185">Reference proteome</keyword>
<dbReference type="Proteomes" id="UP001596053">
    <property type="component" value="Unassembled WGS sequence"/>
</dbReference>
<reference evidence="2" key="1">
    <citation type="journal article" date="2019" name="Int. J. Syst. Evol. Microbiol.">
        <title>The Global Catalogue of Microorganisms (GCM) 10K type strain sequencing project: providing services to taxonomists for standard genome sequencing and annotation.</title>
        <authorList>
            <consortium name="The Broad Institute Genomics Platform"/>
            <consortium name="The Broad Institute Genome Sequencing Center for Infectious Disease"/>
            <person name="Wu L."/>
            <person name="Ma J."/>
        </authorList>
    </citation>
    <scope>NUCLEOTIDE SEQUENCE [LARGE SCALE GENOMIC DNA]</scope>
    <source>
        <strain evidence="2">NCAIM B.01391</strain>
    </source>
</reference>
<organism evidence="1 2">
    <name type="scientific">Bosea eneae</name>
    <dbReference type="NCBI Taxonomy" id="151454"/>
    <lineage>
        <taxon>Bacteria</taxon>
        <taxon>Pseudomonadati</taxon>
        <taxon>Pseudomonadota</taxon>
        <taxon>Alphaproteobacteria</taxon>
        <taxon>Hyphomicrobiales</taxon>
        <taxon>Boseaceae</taxon>
        <taxon>Bosea</taxon>
    </lineage>
</organism>
<dbReference type="EMBL" id="JBHSLW010000097">
    <property type="protein sequence ID" value="MFC5423686.1"/>
    <property type="molecule type" value="Genomic_DNA"/>
</dbReference>
<comment type="caution">
    <text evidence="1">The sequence shown here is derived from an EMBL/GenBank/DDBJ whole genome shotgun (WGS) entry which is preliminary data.</text>
</comment>
<evidence type="ECO:0000313" key="2">
    <source>
        <dbReference type="Proteomes" id="UP001596053"/>
    </source>
</evidence>
<name>A0ABW0J0U5_9HYPH</name>
<sequence length="64" mass="6954">MGKGRAYDQMAFALQNVVAELRRVLELTGFPRDPAITVSLRNADGALERAGLVEDAPSPQGERK</sequence>
<proteinExistence type="predicted"/>
<accession>A0ABW0J0U5</accession>